<organism evidence="2">
    <name type="scientific">Salmonella enterica</name>
    <name type="common">Salmonella choleraesuis</name>
    <dbReference type="NCBI Taxonomy" id="28901"/>
    <lineage>
        <taxon>Bacteria</taxon>
        <taxon>Pseudomonadati</taxon>
        <taxon>Pseudomonadota</taxon>
        <taxon>Gammaproteobacteria</taxon>
        <taxon>Enterobacterales</taxon>
        <taxon>Enterobacteriaceae</taxon>
        <taxon>Salmonella</taxon>
    </lineage>
</organism>
<proteinExistence type="predicted"/>
<evidence type="ECO:0000256" key="1">
    <source>
        <dbReference type="SAM" id="Phobius"/>
    </source>
</evidence>
<reference evidence="2" key="2">
    <citation type="submission" date="2020-02" db="EMBL/GenBank/DDBJ databases">
        <authorList>
            <consortium name="NCBI Pathogen Detection Project"/>
        </authorList>
    </citation>
    <scope>NUCLEOTIDE SEQUENCE</scope>
    <source>
        <strain evidence="2">MA.1090604774</strain>
    </source>
</reference>
<dbReference type="EMBL" id="DAAVXT010000041">
    <property type="protein sequence ID" value="HAF6609150.1"/>
    <property type="molecule type" value="Genomic_DNA"/>
</dbReference>
<name>A0A750VA55_SALER</name>
<keyword evidence="1" id="KW-1133">Transmembrane helix</keyword>
<keyword evidence="1" id="KW-0472">Membrane</keyword>
<feature type="transmembrane region" description="Helical" evidence="1">
    <location>
        <begin position="20"/>
        <end position="43"/>
    </location>
</feature>
<evidence type="ECO:0000313" key="2">
    <source>
        <dbReference type="EMBL" id="HAF6609150.1"/>
    </source>
</evidence>
<feature type="transmembrane region" description="Helical" evidence="1">
    <location>
        <begin position="63"/>
        <end position="81"/>
    </location>
</feature>
<comment type="caution">
    <text evidence="2">The sequence shown here is derived from an EMBL/GenBank/DDBJ whole genome shotgun (WGS) entry which is preliminary data.</text>
</comment>
<dbReference type="AlphaFoldDB" id="A0A750VA55"/>
<gene>
    <name evidence="2" type="ORF">G8A21_004670</name>
</gene>
<protein>
    <submittedName>
        <fullName evidence="2">SHOCT domain-containing protein</fullName>
    </submittedName>
</protein>
<sequence length="181" mass="21277">MRERYLNKISNFDTARIVLFIAIQIISCIFMFWGAIPALIVFFSYLAMRKECNLKPIEKSKDYISVYMLLTAALVLFLFVYKAGMFRRGGDYFLLVFVFILLYVYHLAFHKLWLRTIDENSSIIIENGIFNFNRKNASVGFSRKDVNNIDTLLKLNEARKEGIISEDEFNKLKKRLNILDD</sequence>
<accession>A0A750VA55</accession>
<keyword evidence="1" id="KW-0812">Transmembrane</keyword>
<feature type="transmembrane region" description="Helical" evidence="1">
    <location>
        <begin position="93"/>
        <end position="114"/>
    </location>
</feature>
<reference evidence="2" key="1">
    <citation type="journal article" date="2018" name="Genome Biol.">
        <title>SKESA: strategic k-mer extension for scrupulous assemblies.</title>
        <authorList>
            <person name="Souvorov A."/>
            <person name="Agarwala R."/>
            <person name="Lipman D.J."/>
        </authorList>
    </citation>
    <scope>NUCLEOTIDE SEQUENCE</scope>
    <source>
        <strain evidence="2">MA.1090604774</strain>
    </source>
</reference>